<keyword evidence="2" id="KW-1185">Reference proteome</keyword>
<reference evidence="1 2" key="1">
    <citation type="submission" date="2018-06" db="EMBL/GenBank/DDBJ databases">
        <title>Comparative genomics reveals the genomic features of Rhizophagus irregularis, R. cerebriforme, R. diaphanum and Gigaspora rosea, and their symbiotic lifestyle signature.</title>
        <authorList>
            <person name="Morin E."/>
            <person name="San Clemente H."/>
            <person name="Chen E.C.H."/>
            <person name="De La Providencia I."/>
            <person name="Hainaut M."/>
            <person name="Kuo A."/>
            <person name="Kohler A."/>
            <person name="Murat C."/>
            <person name="Tang N."/>
            <person name="Roy S."/>
            <person name="Loubradou J."/>
            <person name="Henrissat B."/>
            <person name="Grigoriev I.V."/>
            <person name="Corradi N."/>
            <person name="Roux C."/>
            <person name="Martin F.M."/>
        </authorList>
    </citation>
    <scope>NUCLEOTIDE SEQUENCE [LARGE SCALE GENOMIC DNA]</scope>
    <source>
        <strain evidence="1 2">DAOM 227022</strain>
    </source>
</reference>
<gene>
    <name evidence="1" type="ORF">C1645_741146</name>
</gene>
<dbReference type="STRING" id="658196.A0A397SK58"/>
<dbReference type="Proteomes" id="UP000265703">
    <property type="component" value="Unassembled WGS sequence"/>
</dbReference>
<protein>
    <submittedName>
        <fullName evidence="1">Uncharacterized protein</fullName>
    </submittedName>
</protein>
<evidence type="ECO:0000313" key="2">
    <source>
        <dbReference type="Proteomes" id="UP000265703"/>
    </source>
</evidence>
<dbReference type="AlphaFoldDB" id="A0A397SK58"/>
<proteinExistence type="predicted"/>
<organism evidence="1 2">
    <name type="scientific">Glomus cerebriforme</name>
    <dbReference type="NCBI Taxonomy" id="658196"/>
    <lineage>
        <taxon>Eukaryota</taxon>
        <taxon>Fungi</taxon>
        <taxon>Fungi incertae sedis</taxon>
        <taxon>Mucoromycota</taxon>
        <taxon>Glomeromycotina</taxon>
        <taxon>Glomeromycetes</taxon>
        <taxon>Glomerales</taxon>
        <taxon>Glomeraceae</taxon>
        <taxon>Glomus</taxon>
    </lineage>
</organism>
<sequence length="315" mass="36431">MESLYEELKFEIFRYTETPISLLLLNRNWYSTSQDPQTRAEWLMYKYGRAHALFHAVRLGKSFITEKVVQGLIARGAIFSRYFIQRLVMQFGIQNHKSTPNCSWAANLPLSAFTKLMTEALHQLNGNIAVKGNDMELFQFLTAATLPINHASPRFFDNLNEIENLILEYKFIPFPYRPKILPTTENYPSSDGYENNKQIHLLSRAVLIYPNIVKYWKQIGYHEVCRDLNDIVIKGMFMTFFPMTPPANWVCPTPKILAEKLKELINVGFKLNDNVIKSTVKLFKLKFNIMGEAVINSFIIICGDRVTKIVESILS</sequence>
<accession>A0A397SK58</accession>
<dbReference type="OrthoDB" id="270318at2759"/>
<comment type="caution">
    <text evidence="1">The sequence shown here is derived from an EMBL/GenBank/DDBJ whole genome shotgun (WGS) entry which is preliminary data.</text>
</comment>
<name>A0A397SK58_9GLOM</name>
<evidence type="ECO:0000313" key="1">
    <source>
        <dbReference type="EMBL" id="RIA86032.1"/>
    </source>
</evidence>
<dbReference type="EMBL" id="QKYT01000389">
    <property type="protein sequence ID" value="RIA86032.1"/>
    <property type="molecule type" value="Genomic_DNA"/>
</dbReference>